<feature type="transmembrane region" description="Helical" evidence="3">
    <location>
        <begin position="394"/>
        <end position="412"/>
    </location>
</feature>
<keyword evidence="3" id="KW-0812">Transmembrane</keyword>
<evidence type="ECO:0000313" key="5">
    <source>
        <dbReference type="Proteomes" id="UP000030595"/>
    </source>
</evidence>
<comment type="similarity">
    <text evidence="1">Belongs to the GerABKA family.</text>
</comment>
<dbReference type="GO" id="GO:0009847">
    <property type="term" value="P:spore germination"/>
    <property type="evidence" value="ECO:0007669"/>
    <property type="project" value="InterPro"/>
</dbReference>
<dbReference type="Proteomes" id="UP000030595">
    <property type="component" value="Unassembled WGS sequence"/>
</dbReference>
<evidence type="ECO:0000256" key="3">
    <source>
        <dbReference type="SAM" id="Phobius"/>
    </source>
</evidence>
<keyword evidence="3" id="KW-1133">Transmembrane helix</keyword>
<name>A0A0A3J2U7_9BACL</name>
<comment type="caution">
    <text evidence="4">The sequence shown here is derived from an EMBL/GenBank/DDBJ whole genome shotgun (WGS) entry which is preliminary data.</text>
</comment>
<keyword evidence="5" id="KW-1185">Reference proteome</keyword>
<keyword evidence="2 3" id="KW-0472">Membrane</keyword>
<dbReference type="AlphaFoldDB" id="A0A0A3J2U7"/>
<dbReference type="PANTHER" id="PTHR22550:SF5">
    <property type="entry name" value="LEUCINE ZIPPER PROTEIN 4"/>
    <property type="match status" value="1"/>
</dbReference>
<dbReference type="InterPro" id="IPR050768">
    <property type="entry name" value="UPF0353/GerABKA_families"/>
</dbReference>
<dbReference type="PIRSF" id="PIRSF005690">
    <property type="entry name" value="GerBA"/>
    <property type="match status" value="1"/>
</dbReference>
<evidence type="ECO:0000256" key="1">
    <source>
        <dbReference type="ARBA" id="ARBA00005278"/>
    </source>
</evidence>
<reference evidence="4 5" key="1">
    <citation type="submission" date="2014-02" db="EMBL/GenBank/DDBJ databases">
        <title>Draft genome sequence of Lysinibacillus massiliensis CCUG 49529.</title>
        <authorList>
            <person name="Zhang F."/>
            <person name="Wang G."/>
            <person name="Zhang L."/>
        </authorList>
    </citation>
    <scope>NUCLEOTIDE SEQUENCE [LARGE SCALE GENOMIC DNA]</scope>
    <source>
        <strain evidence="4 5">CCUG 49529</strain>
    </source>
</reference>
<feature type="transmembrane region" description="Helical" evidence="3">
    <location>
        <begin position="418"/>
        <end position="439"/>
    </location>
</feature>
<dbReference type="EMBL" id="JPVQ01000008">
    <property type="protein sequence ID" value="KGR91319.1"/>
    <property type="molecule type" value="Genomic_DNA"/>
</dbReference>
<feature type="transmembrane region" description="Helical" evidence="3">
    <location>
        <begin position="322"/>
        <end position="344"/>
    </location>
</feature>
<dbReference type="RefSeq" id="WP_036174191.1">
    <property type="nucleotide sequence ID" value="NZ_AVCZ01000008.1"/>
</dbReference>
<dbReference type="OrthoDB" id="9772630at2"/>
<proteinExistence type="inferred from homology"/>
<dbReference type="PANTHER" id="PTHR22550">
    <property type="entry name" value="SPORE GERMINATION PROTEIN"/>
    <property type="match status" value="1"/>
</dbReference>
<evidence type="ECO:0000313" key="4">
    <source>
        <dbReference type="EMBL" id="KGR91319.1"/>
    </source>
</evidence>
<accession>A0A0A3J2U7</accession>
<feature type="transmembrane region" description="Helical" evidence="3">
    <location>
        <begin position="451"/>
        <end position="473"/>
    </location>
</feature>
<dbReference type="Pfam" id="PF03323">
    <property type="entry name" value="GerA"/>
    <property type="match status" value="1"/>
</dbReference>
<organism evidence="4 5">
    <name type="scientific">Ureibacillus massiliensis 4400831 = CIP 108448 = CCUG 49529</name>
    <dbReference type="NCBI Taxonomy" id="1211035"/>
    <lineage>
        <taxon>Bacteria</taxon>
        <taxon>Bacillati</taxon>
        <taxon>Bacillota</taxon>
        <taxon>Bacilli</taxon>
        <taxon>Bacillales</taxon>
        <taxon>Caryophanaceae</taxon>
        <taxon>Ureibacillus</taxon>
    </lineage>
</organism>
<evidence type="ECO:0000256" key="2">
    <source>
        <dbReference type="ARBA" id="ARBA00023136"/>
    </source>
</evidence>
<gene>
    <name evidence="4" type="ORF">CD30_06755</name>
</gene>
<dbReference type="InterPro" id="IPR004995">
    <property type="entry name" value="Spore_Ger"/>
</dbReference>
<sequence length="535" mass="59295">MPGRLAFRTLKNLFRKTSNNEPASQTSQQEVPEKLDSSLDHNIAKVKQALGNSADLVIRIIQIGPLNDVKVGVLFTDGMINTAALQDLMDSLINKMRPNDIHPSDNTNIVTAIRKNAVTVGEVEQINDVNTLITNVLSGHAALLIDNESQALSVRISGPEKRGVEEPQSATLIKGPRDGFTETLSTNTSLLRRRIRSSNFWLESKEIGRVTKTKVVVAYIKGIANEDVIKEVHERLDKINIDAILETGYIEELIQDETYTPFPTVFSTERPDTVAGKLLEGRVAILVDGSPFVLVVPSLIIEFFQASEDYYQRADIATFLRLLRFLCFFIALLAPSFYIAILTYHQEMLPTTLLISIAAQREGVPFPAFFEALIMELTFEILREAGVRMPRAVGQAISIVGALVLGQAAVQAGIVSNALVIVVALTAIANFCFPSINLATSIRLIRFGMMFLAAAFGFIGVLFGIIALCIHLSTLRSFGIPYTAPVAPFILQDQKDVFFRLPLWSMFSRPRLINQDNIIREQTNPTSKPKRQNRK</sequence>
<protein>
    <submittedName>
        <fullName evidence="4">Spore gernimation protein KA</fullName>
    </submittedName>
</protein>
<dbReference type="GO" id="GO:0016020">
    <property type="term" value="C:membrane"/>
    <property type="evidence" value="ECO:0007669"/>
    <property type="project" value="InterPro"/>
</dbReference>
<dbReference type="eggNOG" id="COG0697">
    <property type="taxonomic scope" value="Bacteria"/>
</dbReference>